<keyword evidence="8" id="KW-1185">Reference proteome</keyword>
<proteinExistence type="predicted"/>
<name>A0A3P1SDV3_9ACTO</name>
<keyword evidence="3 6" id="KW-1133">Transmembrane helix</keyword>
<protein>
    <submittedName>
        <fullName evidence="7">VIT family protein</fullName>
    </submittedName>
</protein>
<reference evidence="7 8" key="1">
    <citation type="submission" date="2018-11" db="EMBL/GenBank/DDBJ databases">
        <title>Genomes From Bacteria Associated with the Canine Oral Cavity: a Test Case for Automated Genome-Based Taxonomic Assignment.</title>
        <authorList>
            <person name="Coil D.A."/>
            <person name="Jospin G."/>
            <person name="Darling A.E."/>
            <person name="Wallis C."/>
            <person name="Davis I.J."/>
            <person name="Harris S."/>
            <person name="Eisen J.A."/>
            <person name="Holcombe L.J."/>
            <person name="O'Flynn C."/>
        </authorList>
    </citation>
    <scope>NUCLEOTIDE SEQUENCE [LARGE SCALE GENOMIC DNA]</scope>
    <source>
        <strain evidence="7 8">OH770</strain>
    </source>
</reference>
<organism evidence="7 8">
    <name type="scientific">Schaalia canis</name>
    <dbReference type="NCBI Taxonomy" id="100469"/>
    <lineage>
        <taxon>Bacteria</taxon>
        <taxon>Bacillati</taxon>
        <taxon>Actinomycetota</taxon>
        <taxon>Actinomycetes</taxon>
        <taxon>Actinomycetales</taxon>
        <taxon>Actinomycetaceae</taxon>
        <taxon>Schaalia</taxon>
    </lineage>
</organism>
<dbReference type="PANTHER" id="PTHR31851">
    <property type="entry name" value="FE(2+)/MN(2+) TRANSPORTER PCL1"/>
    <property type="match status" value="1"/>
</dbReference>
<evidence type="ECO:0000256" key="5">
    <source>
        <dbReference type="SAM" id="MobiDB-lite"/>
    </source>
</evidence>
<feature type="transmembrane region" description="Helical" evidence="6">
    <location>
        <begin position="45"/>
        <end position="70"/>
    </location>
</feature>
<keyword evidence="2 6" id="KW-0812">Transmembrane</keyword>
<evidence type="ECO:0000256" key="2">
    <source>
        <dbReference type="ARBA" id="ARBA00022692"/>
    </source>
</evidence>
<feature type="compositionally biased region" description="Polar residues" evidence="5">
    <location>
        <begin position="18"/>
        <end position="30"/>
    </location>
</feature>
<feature type="transmembrane region" description="Helical" evidence="6">
    <location>
        <begin position="202"/>
        <end position="227"/>
    </location>
</feature>
<evidence type="ECO:0000313" key="8">
    <source>
        <dbReference type="Proteomes" id="UP000280444"/>
    </source>
</evidence>
<feature type="transmembrane region" description="Helical" evidence="6">
    <location>
        <begin position="176"/>
        <end position="196"/>
    </location>
</feature>
<dbReference type="GO" id="GO:0030026">
    <property type="term" value="P:intracellular manganese ion homeostasis"/>
    <property type="evidence" value="ECO:0007669"/>
    <property type="project" value="InterPro"/>
</dbReference>
<evidence type="ECO:0000313" key="7">
    <source>
        <dbReference type="EMBL" id="RRC94915.1"/>
    </source>
</evidence>
<dbReference type="AlphaFoldDB" id="A0A3P1SDV3"/>
<comment type="caution">
    <text evidence="7">The sequence shown here is derived from an EMBL/GenBank/DDBJ whole genome shotgun (WGS) entry which is preliminary data.</text>
</comment>
<dbReference type="Pfam" id="PF01988">
    <property type="entry name" value="VIT1"/>
    <property type="match status" value="1"/>
</dbReference>
<dbReference type="CDD" id="cd02432">
    <property type="entry name" value="Nodulin-21_like_1"/>
    <property type="match status" value="1"/>
</dbReference>
<gene>
    <name evidence="7" type="ORF">EII11_08310</name>
</gene>
<dbReference type="OrthoDB" id="188924at2"/>
<evidence type="ECO:0000256" key="3">
    <source>
        <dbReference type="ARBA" id="ARBA00022989"/>
    </source>
</evidence>
<evidence type="ECO:0000256" key="4">
    <source>
        <dbReference type="ARBA" id="ARBA00023136"/>
    </source>
</evidence>
<dbReference type="EMBL" id="RQZF01000009">
    <property type="protein sequence ID" value="RRC94915.1"/>
    <property type="molecule type" value="Genomic_DNA"/>
</dbReference>
<evidence type="ECO:0000256" key="6">
    <source>
        <dbReference type="SAM" id="Phobius"/>
    </source>
</evidence>
<comment type="subcellular location">
    <subcellularLocation>
        <location evidence="1">Endomembrane system</location>
        <topology evidence="1">Multi-pass membrane protein</topology>
    </subcellularLocation>
</comment>
<evidence type="ECO:0000256" key="1">
    <source>
        <dbReference type="ARBA" id="ARBA00004127"/>
    </source>
</evidence>
<feature type="compositionally biased region" description="Polar residues" evidence="5">
    <location>
        <begin position="1"/>
        <end position="10"/>
    </location>
</feature>
<feature type="transmembrane region" description="Helical" evidence="6">
    <location>
        <begin position="239"/>
        <end position="258"/>
    </location>
</feature>
<keyword evidence="4 6" id="KW-0472">Membrane</keyword>
<accession>A0A3P1SDV3</accession>
<feature type="region of interest" description="Disordered" evidence="5">
    <location>
        <begin position="1"/>
        <end position="35"/>
    </location>
</feature>
<feature type="transmembrane region" description="Helical" evidence="6">
    <location>
        <begin position="76"/>
        <end position="95"/>
    </location>
</feature>
<dbReference type="GO" id="GO:0012505">
    <property type="term" value="C:endomembrane system"/>
    <property type="evidence" value="ECO:0007669"/>
    <property type="project" value="UniProtKB-SubCell"/>
</dbReference>
<dbReference type="Proteomes" id="UP000280444">
    <property type="component" value="Unassembled WGS sequence"/>
</dbReference>
<sequence>MASLSASQGPSDGLATHAESTARTESTAHATNGEKQRSVASRLNWLRAGVLGANDGIVSISGLLVGVAAVDPANTTAIALAGVAGIVAASLSMSVGEYVSVSTQLDTEQELVRKQWLALADNPAAEEARLAKLWVDRGLSETTAKAVAAELSAHDAIDAHLTTEHNIDPDDLTSPWAAAISSFIAFVIGSLLPFITMLVSPVAWRIGATFVAVTVALALTGWLSAWLGQAPRLKATARLVIGGGVAMGLTYWVGHLFGVNI</sequence>
<dbReference type="InterPro" id="IPR008217">
    <property type="entry name" value="Ccc1_fam"/>
</dbReference>
<dbReference type="GO" id="GO:0005384">
    <property type="term" value="F:manganese ion transmembrane transporter activity"/>
    <property type="evidence" value="ECO:0007669"/>
    <property type="project" value="InterPro"/>
</dbReference>